<evidence type="ECO:0000313" key="3">
    <source>
        <dbReference type="Proteomes" id="UP000198287"/>
    </source>
</evidence>
<feature type="signal peptide" evidence="1">
    <location>
        <begin position="1"/>
        <end position="19"/>
    </location>
</feature>
<comment type="caution">
    <text evidence="2">The sequence shown here is derived from an EMBL/GenBank/DDBJ whole genome shotgun (WGS) entry which is preliminary data.</text>
</comment>
<dbReference type="EMBL" id="LNIX01000011">
    <property type="protein sequence ID" value="OXA48536.1"/>
    <property type="molecule type" value="Genomic_DNA"/>
</dbReference>
<dbReference type="AlphaFoldDB" id="A0A226DWG7"/>
<accession>A0A226DWG7</accession>
<gene>
    <name evidence="2" type="ORF">Fcan01_16626</name>
</gene>
<feature type="chain" id="PRO_5012420607" evidence="1">
    <location>
        <begin position="20"/>
        <end position="129"/>
    </location>
</feature>
<name>A0A226DWG7_FOLCA</name>
<protein>
    <submittedName>
        <fullName evidence="2">Uncharacterized protein</fullName>
    </submittedName>
</protein>
<organism evidence="2 3">
    <name type="scientific">Folsomia candida</name>
    <name type="common">Springtail</name>
    <dbReference type="NCBI Taxonomy" id="158441"/>
    <lineage>
        <taxon>Eukaryota</taxon>
        <taxon>Metazoa</taxon>
        <taxon>Ecdysozoa</taxon>
        <taxon>Arthropoda</taxon>
        <taxon>Hexapoda</taxon>
        <taxon>Collembola</taxon>
        <taxon>Entomobryomorpha</taxon>
        <taxon>Isotomoidea</taxon>
        <taxon>Isotomidae</taxon>
        <taxon>Proisotominae</taxon>
        <taxon>Folsomia</taxon>
    </lineage>
</organism>
<sequence>MSPFIALCFLTAFVSTATSEKGHYYLKCLYDKNQEMPYTGMQLNCDAYRDDGPSPVKQGDEVENAVQNLGNRPGLCKDCLGRCGSFGYPKFWCYDVLCNCRYDPQPRQTEQKVKVDSLVGIMLQRLFQN</sequence>
<proteinExistence type="predicted"/>
<keyword evidence="3" id="KW-1185">Reference proteome</keyword>
<dbReference type="Proteomes" id="UP000198287">
    <property type="component" value="Unassembled WGS sequence"/>
</dbReference>
<reference evidence="2 3" key="1">
    <citation type="submission" date="2015-12" db="EMBL/GenBank/DDBJ databases">
        <title>The genome of Folsomia candida.</title>
        <authorList>
            <person name="Faddeeva A."/>
            <person name="Derks M.F."/>
            <person name="Anvar Y."/>
            <person name="Smit S."/>
            <person name="Van Straalen N."/>
            <person name="Roelofs D."/>
        </authorList>
    </citation>
    <scope>NUCLEOTIDE SEQUENCE [LARGE SCALE GENOMIC DNA]</scope>
    <source>
        <strain evidence="2 3">VU population</strain>
        <tissue evidence="2">Whole body</tissue>
    </source>
</reference>
<keyword evidence="1" id="KW-0732">Signal</keyword>
<evidence type="ECO:0000313" key="2">
    <source>
        <dbReference type="EMBL" id="OXA48536.1"/>
    </source>
</evidence>
<evidence type="ECO:0000256" key="1">
    <source>
        <dbReference type="SAM" id="SignalP"/>
    </source>
</evidence>